<keyword evidence="9" id="KW-0046">Antibiotic resistance</keyword>
<feature type="transmembrane region" description="Helical" evidence="10">
    <location>
        <begin position="99"/>
        <end position="123"/>
    </location>
</feature>
<dbReference type="GO" id="GO:0005886">
    <property type="term" value="C:plasma membrane"/>
    <property type="evidence" value="ECO:0007669"/>
    <property type="project" value="UniProtKB-SubCell"/>
</dbReference>
<comment type="subcellular location">
    <subcellularLocation>
        <location evidence="1">Cell membrane</location>
        <topology evidence="1">Multi-pass membrane protein</topology>
    </subcellularLocation>
</comment>
<feature type="transmembrane region" description="Helical" evidence="10">
    <location>
        <begin position="20"/>
        <end position="42"/>
    </location>
</feature>
<dbReference type="PANTHER" id="PTHR43823:SF3">
    <property type="entry name" value="MULTIDRUG EXPORT PROTEIN MEPA"/>
    <property type="match status" value="1"/>
</dbReference>
<feature type="transmembrane region" description="Helical" evidence="10">
    <location>
        <begin position="403"/>
        <end position="424"/>
    </location>
</feature>
<dbReference type="PANTHER" id="PTHR43823">
    <property type="entry name" value="SPORULATION PROTEIN YKVU"/>
    <property type="match status" value="1"/>
</dbReference>
<organism evidence="11 12">
    <name type="scientific">Acetitomaculum ruminis DSM 5522</name>
    <dbReference type="NCBI Taxonomy" id="1120918"/>
    <lineage>
        <taxon>Bacteria</taxon>
        <taxon>Bacillati</taxon>
        <taxon>Bacillota</taxon>
        <taxon>Clostridia</taxon>
        <taxon>Lachnospirales</taxon>
        <taxon>Lachnospiraceae</taxon>
        <taxon>Acetitomaculum</taxon>
    </lineage>
</organism>
<dbReference type="InterPro" id="IPR002528">
    <property type="entry name" value="MATE_fam"/>
</dbReference>
<dbReference type="InterPro" id="IPR048279">
    <property type="entry name" value="MdtK-like"/>
</dbReference>
<protein>
    <recommendedName>
        <fullName evidence="3">Multidrug export protein MepA</fullName>
    </recommendedName>
</protein>
<gene>
    <name evidence="11" type="ORF">SAMN05216249_11810</name>
</gene>
<dbReference type="RefSeq" id="WP_092873769.1">
    <property type="nucleotide sequence ID" value="NZ_FOJY01000018.1"/>
</dbReference>
<evidence type="ECO:0000313" key="12">
    <source>
        <dbReference type="Proteomes" id="UP000198838"/>
    </source>
</evidence>
<feature type="transmembrane region" description="Helical" evidence="10">
    <location>
        <begin position="143"/>
        <end position="164"/>
    </location>
</feature>
<dbReference type="CDD" id="cd13143">
    <property type="entry name" value="MATE_MepA_like"/>
    <property type="match status" value="1"/>
</dbReference>
<keyword evidence="8 10" id="KW-0472">Membrane</keyword>
<evidence type="ECO:0000256" key="7">
    <source>
        <dbReference type="ARBA" id="ARBA00022989"/>
    </source>
</evidence>
<evidence type="ECO:0000256" key="3">
    <source>
        <dbReference type="ARBA" id="ARBA00022106"/>
    </source>
</evidence>
<evidence type="ECO:0000256" key="2">
    <source>
        <dbReference type="ARBA" id="ARBA00008417"/>
    </source>
</evidence>
<evidence type="ECO:0000256" key="5">
    <source>
        <dbReference type="ARBA" id="ARBA00022475"/>
    </source>
</evidence>
<evidence type="ECO:0000313" key="11">
    <source>
        <dbReference type="EMBL" id="SFB29653.1"/>
    </source>
</evidence>
<dbReference type="GO" id="GO:0042910">
    <property type="term" value="F:xenobiotic transmembrane transporter activity"/>
    <property type="evidence" value="ECO:0007669"/>
    <property type="project" value="InterPro"/>
</dbReference>
<name>A0A1I0ZZT5_9FIRM</name>
<evidence type="ECO:0000256" key="8">
    <source>
        <dbReference type="ARBA" id="ARBA00023136"/>
    </source>
</evidence>
<dbReference type="GO" id="GO:0015297">
    <property type="term" value="F:antiporter activity"/>
    <property type="evidence" value="ECO:0007669"/>
    <property type="project" value="InterPro"/>
</dbReference>
<keyword evidence="7 10" id="KW-1133">Transmembrane helix</keyword>
<proteinExistence type="inferred from homology"/>
<keyword evidence="12" id="KW-1185">Reference proteome</keyword>
<evidence type="ECO:0000256" key="9">
    <source>
        <dbReference type="ARBA" id="ARBA00023251"/>
    </source>
</evidence>
<feature type="transmembrane region" description="Helical" evidence="10">
    <location>
        <begin position="430"/>
        <end position="451"/>
    </location>
</feature>
<feature type="transmembrane region" description="Helical" evidence="10">
    <location>
        <begin position="375"/>
        <end position="396"/>
    </location>
</feature>
<dbReference type="InterPro" id="IPR051327">
    <property type="entry name" value="MATE_MepA_subfamily"/>
</dbReference>
<dbReference type="InterPro" id="IPR045070">
    <property type="entry name" value="MATE_MepA-like"/>
</dbReference>
<dbReference type="Proteomes" id="UP000198838">
    <property type="component" value="Unassembled WGS sequence"/>
</dbReference>
<evidence type="ECO:0000256" key="10">
    <source>
        <dbReference type="SAM" id="Phobius"/>
    </source>
</evidence>
<dbReference type="PIRSF" id="PIRSF006603">
    <property type="entry name" value="DinF"/>
    <property type="match status" value="1"/>
</dbReference>
<keyword evidence="6 10" id="KW-0812">Transmembrane</keyword>
<keyword evidence="5" id="KW-1003">Cell membrane</keyword>
<reference evidence="11 12" key="1">
    <citation type="submission" date="2016-10" db="EMBL/GenBank/DDBJ databases">
        <authorList>
            <person name="de Groot N.N."/>
        </authorList>
    </citation>
    <scope>NUCLEOTIDE SEQUENCE [LARGE SCALE GENOMIC DNA]</scope>
    <source>
        <strain evidence="11 12">DSM 5522</strain>
    </source>
</reference>
<evidence type="ECO:0000256" key="6">
    <source>
        <dbReference type="ARBA" id="ARBA00022692"/>
    </source>
</evidence>
<dbReference type="EMBL" id="FOJY01000018">
    <property type="protein sequence ID" value="SFB29653.1"/>
    <property type="molecule type" value="Genomic_DNA"/>
</dbReference>
<comment type="similarity">
    <text evidence="2">Belongs to the multi antimicrobial extrusion (MATE) (TC 2.A.66.1) family. MepA subfamily.</text>
</comment>
<keyword evidence="4" id="KW-0813">Transport</keyword>
<dbReference type="STRING" id="1120918.SAMN05216249_11810"/>
<feature type="transmembrane region" description="Helical" evidence="10">
    <location>
        <begin position="176"/>
        <end position="197"/>
    </location>
</feature>
<evidence type="ECO:0000256" key="1">
    <source>
        <dbReference type="ARBA" id="ARBA00004651"/>
    </source>
</evidence>
<dbReference type="OrthoDB" id="9811110at2"/>
<dbReference type="GO" id="GO:0046677">
    <property type="term" value="P:response to antibiotic"/>
    <property type="evidence" value="ECO:0007669"/>
    <property type="project" value="UniProtKB-KW"/>
</dbReference>
<dbReference type="AlphaFoldDB" id="A0A1I0ZZT5"/>
<feature type="transmembrane region" description="Helical" evidence="10">
    <location>
        <begin position="203"/>
        <end position="223"/>
    </location>
</feature>
<feature type="transmembrane region" description="Helical" evidence="10">
    <location>
        <begin position="329"/>
        <end position="350"/>
    </location>
</feature>
<feature type="transmembrane region" description="Helical" evidence="10">
    <location>
        <begin position="62"/>
        <end position="87"/>
    </location>
</feature>
<accession>A0A1I0ZZT5</accession>
<sequence length="457" mass="49803">MSKESQGKLRIDPLGQMPIASLLVKFAVPSIIAMIVGAIYNIVDQIFIGQAVGELGNAATNIAFPLSLICTSIGLLFGIGGASCFNLHMGRKQYEKAPYFFGNSAIMLFSLGTLLFIVTEVFLKPMLIGFGSPDAVLPYATTYVRITAIGFPFLILTTGGGHLLRADGSPNMTMFCSLSGAIINTVLDAVFIFGFGWGMMGAALATIIGQIFSGVLVIHYILFRVNTVKLLRKHYIPNFEICEEIASIGMGSFFNQLAMMVVQITLNNSLKYYGSLSIYGDSIPIACSGIVIKVNQLLFAVIIGIAQGAQPLESYNYGAQKYDRVKKTFFLAVAAASVISIISFILFQFYPKQILMLFGEGSERYYEFGTRFFRIYMFAAFINGIQPIVTNLFTAVGKAIKGLFMSLIRQIIFLLPLIVILPKILGIDGILYAGPIADTLAAVVSISFAIYEIKIMK</sequence>
<dbReference type="Pfam" id="PF01554">
    <property type="entry name" value="MatE"/>
    <property type="match status" value="2"/>
</dbReference>
<evidence type="ECO:0000256" key="4">
    <source>
        <dbReference type="ARBA" id="ARBA00022448"/>
    </source>
</evidence>